<dbReference type="FunFam" id="1.10.630.10:FF:000047">
    <property type="entry name" value="Cytochrome P450 monooxygenase"/>
    <property type="match status" value="1"/>
</dbReference>
<comment type="caution">
    <text evidence="11">The sequence shown here is derived from an EMBL/GenBank/DDBJ whole genome shotgun (WGS) entry which is preliminary data.</text>
</comment>
<dbReference type="EMBL" id="PDLM01000016">
    <property type="protein sequence ID" value="RDW59469.1"/>
    <property type="molecule type" value="Genomic_DNA"/>
</dbReference>
<dbReference type="GO" id="GO:0005506">
    <property type="term" value="F:iron ion binding"/>
    <property type="evidence" value="ECO:0007669"/>
    <property type="project" value="InterPro"/>
</dbReference>
<dbReference type="InterPro" id="IPR050121">
    <property type="entry name" value="Cytochrome_P450_monoxygenase"/>
</dbReference>
<organism evidence="11 12">
    <name type="scientific">Coleophoma cylindrospora</name>
    <dbReference type="NCBI Taxonomy" id="1849047"/>
    <lineage>
        <taxon>Eukaryota</taxon>
        <taxon>Fungi</taxon>
        <taxon>Dikarya</taxon>
        <taxon>Ascomycota</taxon>
        <taxon>Pezizomycotina</taxon>
        <taxon>Leotiomycetes</taxon>
        <taxon>Helotiales</taxon>
        <taxon>Dermateaceae</taxon>
        <taxon>Coleophoma</taxon>
    </lineage>
</organism>
<evidence type="ECO:0000256" key="3">
    <source>
        <dbReference type="ARBA" id="ARBA00022617"/>
    </source>
</evidence>
<dbReference type="OrthoDB" id="1470350at2759"/>
<dbReference type="PROSITE" id="PS00086">
    <property type="entry name" value="CYTOCHROME_P450"/>
    <property type="match status" value="1"/>
</dbReference>
<evidence type="ECO:0000256" key="7">
    <source>
        <dbReference type="ARBA" id="ARBA00023033"/>
    </source>
</evidence>
<dbReference type="InterPro" id="IPR017972">
    <property type="entry name" value="Cyt_P450_CS"/>
</dbReference>
<dbReference type="InterPro" id="IPR002401">
    <property type="entry name" value="Cyt_P450_E_grp-I"/>
</dbReference>
<evidence type="ECO:0000313" key="12">
    <source>
        <dbReference type="Proteomes" id="UP000256645"/>
    </source>
</evidence>
<dbReference type="GO" id="GO:0009403">
    <property type="term" value="P:toxin biosynthetic process"/>
    <property type="evidence" value="ECO:0007669"/>
    <property type="project" value="UniProtKB-ARBA"/>
</dbReference>
<proteinExistence type="inferred from homology"/>
<keyword evidence="12" id="KW-1185">Reference proteome</keyword>
<comment type="cofactor">
    <cofactor evidence="1 8">
        <name>heme</name>
        <dbReference type="ChEBI" id="CHEBI:30413"/>
    </cofactor>
</comment>
<keyword evidence="10" id="KW-0472">Membrane</keyword>
<feature type="transmembrane region" description="Helical" evidence="10">
    <location>
        <begin position="12"/>
        <end position="32"/>
    </location>
</feature>
<keyword evidence="10" id="KW-1133">Transmembrane helix</keyword>
<evidence type="ECO:0000256" key="5">
    <source>
        <dbReference type="ARBA" id="ARBA00023002"/>
    </source>
</evidence>
<comment type="similarity">
    <text evidence="2 9">Belongs to the cytochrome P450 family.</text>
</comment>
<dbReference type="AlphaFoldDB" id="A0A3D8QCF9"/>
<protein>
    <submittedName>
        <fullName evidence="11">Uncharacterized protein</fullName>
    </submittedName>
</protein>
<name>A0A3D8QCF9_9HELO</name>
<evidence type="ECO:0000256" key="10">
    <source>
        <dbReference type="SAM" id="Phobius"/>
    </source>
</evidence>
<dbReference type="Pfam" id="PF00067">
    <property type="entry name" value="p450"/>
    <property type="match status" value="1"/>
</dbReference>
<dbReference type="PRINTS" id="PR00385">
    <property type="entry name" value="P450"/>
</dbReference>
<evidence type="ECO:0000256" key="2">
    <source>
        <dbReference type="ARBA" id="ARBA00010617"/>
    </source>
</evidence>
<dbReference type="PANTHER" id="PTHR24305:SF210">
    <property type="entry name" value="CYTOCHROME P450 MONOOXYGENASE ASQL-RELATED"/>
    <property type="match status" value="1"/>
</dbReference>
<evidence type="ECO:0000256" key="1">
    <source>
        <dbReference type="ARBA" id="ARBA00001971"/>
    </source>
</evidence>
<feature type="binding site" description="axial binding residue" evidence="8">
    <location>
        <position position="448"/>
    </location>
    <ligand>
        <name>heme</name>
        <dbReference type="ChEBI" id="CHEBI:30413"/>
    </ligand>
    <ligandPart>
        <name>Fe</name>
        <dbReference type="ChEBI" id="CHEBI:18248"/>
    </ligandPart>
</feature>
<evidence type="ECO:0000256" key="9">
    <source>
        <dbReference type="RuleBase" id="RU000461"/>
    </source>
</evidence>
<dbReference type="PANTHER" id="PTHR24305">
    <property type="entry name" value="CYTOCHROME P450"/>
    <property type="match status" value="1"/>
</dbReference>
<keyword evidence="6 8" id="KW-0408">Iron</keyword>
<dbReference type="GO" id="GO:0020037">
    <property type="term" value="F:heme binding"/>
    <property type="evidence" value="ECO:0007669"/>
    <property type="project" value="InterPro"/>
</dbReference>
<keyword evidence="10" id="KW-0812">Transmembrane</keyword>
<evidence type="ECO:0000256" key="8">
    <source>
        <dbReference type="PIRSR" id="PIRSR602401-1"/>
    </source>
</evidence>
<keyword evidence="5 9" id="KW-0560">Oxidoreductase</keyword>
<sequence length="511" mass="58844">MAFQFASLNMLWAVLSFFVLYRAGIIFYRLFFHPLAKFPGPKYLAASGLPHIYYNNLKGEWFRQVKDLHEKYGDIVRIAPNTLAVDGSVGWEDVYGHKIGDREEFGKDPVFYRPVDDTNGATDMLAANRVDHRRQRRLVSHAFSDAALLEQEGLIKYYIDLLMLRFKTMAMEGEVLDMVKWFNFTTFDIIGDLTFGDSFHCLDNSKMHPWIAMIFNSIKFTSMIRIFNFYPILKPLLPLLITKEARQKRAEHVELIFSKTHERIALGNNTPKKDFMSYILRHNDNEKGMSQAELYGTADILIIAGSETTATLLSGLSYYLARNPESWDRLKTEVRGAFSSEDEITMRSTNALPYLHACLEEGLRINPPAVETPPRFSPGDTIDGKYVAKGTRIIIHQWATHHRARNFAKPDEFIPERWLAETHPLFSEEFVNDNRASMQAFSHGPRNCLGKNLAYAEMRMILARMAWNFELEVAPQSTAWVHGQKAFVVFEKPPLWMKLHPKDEKNTVEGL</sequence>
<reference evidence="11 12" key="1">
    <citation type="journal article" date="2018" name="IMA Fungus">
        <title>IMA Genome-F 9: Draft genome sequence of Annulohypoxylon stygium, Aspergillus mulundensis, Berkeleyomyces basicola (syn. Thielaviopsis basicola), Ceratocystis smalleyi, two Cercospora beticola strains, Coleophoma cylindrospora, Fusarium fracticaudum, Phialophora cf. hyalina, and Morchella septimelata.</title>
        <authorList>
            <person name="Wingfield B.D."/>
            <person name="Bills G.F."/>
            <person name="Dong Y."/>
            <person name="Huang W."/>
            <person name="Nel W.J."/>
            <person name="Swalarsk-Parry B.S."/>
            <person name="Vaghefi N."/>
            <person name="Wilken P.M."/>
            <person name="An Z."/>
            <person name="de Beer Z.W."/>
            <person name="De Vos L."/>
            <person name="Chen L."/>
            <person name="Duong T.A."/>
            <person name="Gao Y."/>
            <person name="Hammerbacher A."/>
            <person name="Kikkert J.R."/>
            <person name="Li Y."/>
            <person name="Li H."/>
            <person name="Li K."/>
            <person name="Li Q."/>
            <person name="Liu X."/>
            <person name="Ma X."/>
            <person name="Naidoo K."/>
            <person name="Pethybridge S.J."/>
            <person name="Sun J."/>
            <person name="Steenkamp E.T."/>
            <person name="van der Nest M.A."/>
            <person name="van Wyk S."/>
            <person name="Wingfield M.J."/>
            <person name="Xiong C."/>
            <person name="Yue Q."/>
            <person name="Zhang X."/>
        </authorList>
    </citation>
    <scope>NUCLEOTIDE SEQUENCE [LARGE SCALE GENOMIC DNA]</scope>
    <source>
        <strain evidence="11 12">BP6252</strain>
    </source>
</reference>
<dbReference type="CDD" id="cd11058">
    <property type="entry name" value="CYP60B-like"/>
    <property type="match status" value="1"/>
</dbReference>
<gene>
    <name evidence="11" type="ORF">BP6252_12556</name>
</gene>
<evidence type="ECO:0000256" key="6">
    <source>
        <dbReference type="ARBA" id="ARBA00023004"/>
    </source>
</evidence>
<keyword evidence="7 9" id="KW-0503">Monooxygenase</keyword>
<dbReference type="Proteomes" id="UP000256645">
    <property type="component" value="Unassembled WGS sequence"/>
</dbReference>
<keyword evidence="4 8" id="KW-0479">Metal-binding</keyword>
<dbReference type="GO" id="GO:0016705">
    <property type="term" value="F:oxidoreductase activity, acting on paired donors, with incorporation or reduction of molecular oxygen"/>
    <property type="evidence" value="ECO:0007669"/>
    <property type="project" value="InterPro"/>
</dbReference>
<keyword evidence="3 8" id="KW-0349">Heme</keyword>
<dbReference type="STRING" id="1849047.A0A3D8QCF9"/>
<evidence type="ECO:0000313" key="11">
    <source>
        <dbReference type="EMBL" id="RDW59469.1"/>
    </source>
</evidence>
<dbReference type="InterPro" id="IPR001128">
    <property type="entry name" value="Cyt_P450"/>
</dbReference>
<dbReference type="PRINTS" id="PR00463">
    <property type="entry name" value="EP450I"/>
</dbReference>
<dbReference type="InterPro" id="IPR036396">
    <property type="entry name" value="Cyt_P450_sf"/>
</dbReference>
<dbReference type="SUPFAM" id="SSF48264">
    <property type="entry name" value="Cytochrome P450"/>
    <property type="match status" value="1"/>
</dbReference>
<evidence type="ECO:0000256" key="4">
    <source>
        <dbReference type="ARBA" id="ARBA00022723"/>
    </source>
</evidence>
<accession>A0A3D8QCF9</accession>
<dbReference type="GO" id="GO:0004497">
    <property type="term" value="F:monooxygenase activity"/>
    <property type="evidence" value="ECO:0007669"/>
    <property type="project" value="UniProtKB-KW"/>
</dbReference>
<dbReference type="Gene3D" id="1.10.630.10">
    <property type="entry name" value="Cytochrome P450"/>
    <property type="match status" value="1"/>
</dbReference>